<keyword evidence="2" id="KW-0597">Phosphoprotein</keyword>
<dbReference type="PROSITE" id="PS51100">
    <property type="entry name" value="PTS_EIIB_TYPE_3"/>
    <property type="match status" value="1"/>
</dbReference>
<comment type="caution">
    <text evidence="9">The sequence shown here is derived from an EMBL/GenBank/DDBJ whole genome shotgun (WGS) entry which is preliminary data.</text>
</comment>
<dbReference type="InterPro" id="IPR051819">
    <property type="entry name" value="PTS_sugar-specific_EIIB"/>
</dbReference>
<feature type="modified residue" description="Phosphocysteine; by EIIA" evidence="7">
    <location>
        <position position="9"/>
    </location>
</feature>
<accession>A0ABV2FIZ9</accession>
<dbReference type="InterPro" id="IPR013012">
    <property type="entry name" value="PTS_EIIB_3"/>
</dbReference>
<evidence type="ECO:0000256" key="2">
    <source>
        <dbReference type="ARBA" id="ARBA00022553"/>
    </source>
</evidence>
<gene>
    <name evidence="9" type="ORF">ABID29_001632</name>
</gene>
<dbReference type="Gene3D" id="3.40.50.2300">
    <property type="match status" value="1"/>
</dbReference>
<dbReference type="RefSeq" id="WP_354365650.1">
    <property type="nucleotide sequence ID" value="NZ_JBEPLO010000017.1"/>
</dbReference>
<proteinExistence type="predicted"/>
<evidence type="ECO:0000259" key="8">
    <source>
        <dbReference type="PROSITE" id="PS51100"/>
    </source>
</evidence>
<dbReference type="Pfam" id="PF02302">
    <property type="entry name" value="PTS_IIB"/>
    <property type="match status" value="1"/>
</dbReference>
<evidence type="ECO:0000313" key="9">
    <source>
        <dbReference type="EMBL" id="MET3558507.1"/>
    </source>
</evidence>
<keyword evidence="5" id="KW-0598">Phosphotransferase system</keyword>
<evidence type="ECO:0000256" key="1">
    <source>
        <dbReference type="ARBA" id="ARBA00022448"/>
    </source>
</evidence>
<dbReference type="PANTHER" id="PTHR34581:SF2">
    <property type="entry name" value="PTS SYSTEM N,N'-DIACETYLCHITOBIOSE-SPECIFIC EIIB COMPONENT"/>
    <property type="match status" value="1"/>
</dbReference>
<reference evidence="9 10" key="1">
    <citation type="submission" date="2024-06" db="EMBL/GenBank/DDBJ databases">
        <title>Genomic Encyclopedia of Type Strains, Phase IV (KMG-IV): sequencing the most valuable type-strain genomes for metagenomic binning, comparative biology and taxonomic classification.</title>
        <authorList>
            <person name="Goeker M."/>
        </authorList>
    </citation>
    <scope>NUCLEOTIDE SEQUENCE [LARGE SCALE GENOMIC DNA]</scope>
    <source>
        <strain evidence="9 10">DSM 28303</strain>
    </source>
</reference>
<evidence type="ECO:0000256" key="6">
    <source>
        <dbReference type="ARBA" id="ARBA00022777"/>
    </source>
</evidence>
<organism evidence="9 10">
    <name type="scientific">Streptococcus rupicaprae</name>
    <dbReference type="NCBI Taxonomy" id="759619"/>
    <lineage>
        <taxon>Bacteria</taxon>
        <taxon>Bacillati</taxon>
        <taxon>Bacillota</taxon>
        <taxon>Bacilli</taxon>
        <taxon>Lactobacillales</taxon>
        <taxon>Streptococcaceae</taxon>
        <taxon>Streptococcus</taxon>
    </lineage>
</organism>
<evidence type="ECO:0000256" key="5">
    <source>
        <dbReference type="ARBA" id="ARBA00022683"/>
    </source>
</evidence>
<dbReference type="PANTHER" id="PTHR34581">
    <property type="entry name" value="PTS SYSTEM N,N'-DIACETYLCHITOBIOSE-SPECIFIC EIIB COMPONENT"/>
    <property type="match status" value="1"/>
</dbReference>
<keyword evidence="3" id="KW-0762">Sugar transport</keyword>
<evidence type="ECO:0000256" key="7">
    <source>
        <dbReference type="PROSITE-ProRule" id="PRU00423"/>
    </source>
</evidence>
<evidence type="ECO:0000256" key="3">
    <source>
        <dbReference type="ARBA" id="ARBA00022597"/>
    </source>
</evidence>
<keyword evidence="4" id="KW-0808">Transferase</keyword>
<evidence type="ECO:0000256" key="4">
    <source>
        <dbReference type="ARBA" id="ARBA00022679"/>
    </source>
</evidence>
<dbReference type="EMBL" id="JBEPLO010000017">
    <property type="protein sequence ID" value="MET3558507.1"/>
    <property type="molecule type" value="Genomic_DNA"/>
</dbReference>
<dbReference type="Proteomes" id="UP001549122">
    <property type="component" value="Unassembled WGS sequence"/>
</dbReference>
<feature type="domain" description="PTS EIIB type-3" evidence="8">
    <location>
        <begin position="2"/>
        <end position="114"/>
    </location>
</feature>
<dbReference type="InterPro" id="IPR003501">
    <property type="entry name" value="PTS_EIIB_2/3"/>
</dbReference>
<keyword evidence="6" id="KW-0418">Kinase</keyword>
<keyword evidence="1" id="KW-0813">Transport</keyword>
<protein>
    <submittedName>
        <fullName evidence="9">PTS system cellobiose-specific IIB component</fullName>
    </submittedName>
</protein>
<dbReference type="NCBIfam" id="NF007155">
    <property type="entry name" value="PRK09590.1"/>
    <property type="match status" value="1"/>
</dbReference>
<name>A0ABV2FIZ9_9STRE</name>
<dbReference type="SUPFAM" id="SSF52794">
    <property type="entry name" value="PTS system IIB component-like"/>
    <property type="match status" value="1"/>
</dbReference>
<dbReference type="InterPro" id="IPR036095">
    <property type="entry name" value="PTS_EIIB-like_sf"/>
</dbReference>
<sequence>MAKEVLLMCAGGMSSSLMAKKVTAYLAERGQDILVTARGVGHGKAELEKSAAYDLYLLSPQVRMYFEALDQLAKKKQKELVQVPGPAYVPVPKGIALMADLILEGLGAKEMRES</sequence>
<keyword evidence="10" id="KW-1185">Reference proteome</keyword>
<evidence type="ECO:0000313" key="10">
    <source>
        <dbReference type="Proteomes" id="UP001549122"/>
    </source>
</evidence>